<evidence type="ECO:0000256" key="6">
    <source>
        <dbReference type="SAM" id="Phobius"/>
    </source>
</evidence>
<keyword evidence="3 6" id="KW-0812">Transmembrane</keyword>
<feature type="transmembrane region" description="Helical" evidence="6">
    <location>
        <begin position="147"/>
        <end position="170"/>
    </location>
</feature>
<dbReference type="Pfam" id="PF01810">
    <property type="entry name" value="LysE"/>
    <property type="match status" value="1"/>
</dbReference>
<protein>
    <submittedName>
        <fullName evidence="7">Lysine transporter LysE</fullName>
    </submittedName>
</protein>
<name>A0A388T385_9ACTN</name>
<feature type="transmembrane region" description="Helical" evidence="6">
    <location>
        <begin position="182"/>
        <end position="200"/>
    </location>
</feature>
<evidence type="ECO:0000256" key="3">
    <source>
        <dbReference type="ARBA" id="ARBA00022692"/>
    </source>
</evidence>
<proteinExistence type="predicted"/>
<evidence type="ECO:0000313" key="7">
    <source>
        <dbReference type="EMBL" id="GBQ01665.1"/>
    </source>
</evidence>
<keyword evidence="2" id="KW-1003">Cell membrane</keyword>
<dbReference type="Proteomes" id="UP000265354">
    <property type="component" value="Unassembled WGS sequence"/>
</dbReference>
<reference evidence="7 8" key="1">
    <citation type="submission" date="2018-07" db="EMBL/GenBank/DDBJ databases">
        <title>Whole Genome Shotgun Sequence of Streptomyces spongiicola strain 531S.</title>
        <authorList>
            <person name="Dohra H."/>
            <person name="Kodani S."/>
        </authorList>
    </citation>
    <scope>NUCLEOTIDE SEQUENCE [LARGE SCALE GENOMIC DNA]</scope>
    <source>
        <strain evidence="7 8">531S</strain>
    </source>
</reference>
<evidence type="ECO:0000256" key="5">
    <source>
        <dbReference type="ARBA" id="ARBA00023136"/>
    </source>
</evidence>
<dbReference type="RefSeq" id="WP_116427856.1">
    <property type="nucleotide sequence ID" value="NZ_BGZL01000007.1"/>
</dbReference>
<keyword evidence="5 6" id="KW-0472">Membrane</keyword>
<evidence type="ECO:0000256" key="4">
    <source>
        <dbReference type="ARBA" id="ARBA00022989"/>
    </source>
</evidence>
<sequence length="203" mass="20985">MLTLLLATALSCALVVLTPGPGVLTVLHIGTGSGRRPAAHFLLGHLAGDLMWALLALVALRWVQLLSPAVFTALTVASALYLVYLGVGALAAAAAPDSGAFAYARRPLAHGAVFGLTNPKSYPVTLAVFTSVIAGNVELLTGATVPLFLLASALGCIAADALLVWIVGLHTVRKLYARAAPWITRGVAFLFFGFAAYSLLHLG</sequence>
<dbReference type="PANTHER" id="PTHR30086">
    <property type="entry name" value="ARGININE EXPORTER PROTEIN ARGO"/>
    <property type="match status" value="1"/>
</dbReference>
<feature type="transmembrane region" description="Helical" evidence="6">
    <location>
        <begin position="70"/>
        <end position="95"/>
    </location>
</feature>
<dbReference type="InterPro" id="IPR001123">
    <property type="entry name" value="LeuE-type"/>
</dbReference>
<dbReference type="AlphaFoldDB" id="A0A388T385"/>
<comment type="caution">
    <text evidence="7">The sequence shown here is derived from an EMBL/GenBank/DDBJ whole genome shotgun (WGS) entry which is preliminary data.</text>
</comment>
<gene>
    <name evidence="7" type="ORF">SSP531S_31050</name>
</gene>
<comment type="subcellular location">
    <subcellularLocation>
        <location evidence="1">Cell membrane</location>
        <topology evidence="1">Multi-pass membrane protein</topology>
    </subcellularLocation>
</comment>
<dbReference type="PANTHER" id="PTHR30086:SF20">
    <property type="entry name" value="ARGININE EXPORTER PROTEIN ARGO-RELATED"/>
    <property type="match status" value="1"/>
</dbReference>
<feature type="transmembrane region" description="Helical" evidence="6">
    <location>
        <begin position="41"/>
        <end position="63"/>
    </location>
</feature>
<dbReference type="EMBL" id="BGZL01000007">
    <property type="protein sequence ID" value="GBQ01665.1"/>
    <property type="molecule type" value="Genomic_DNA"/>
</dbReference>
<evidence type="ECO:0000256" key="1">
    <source>
        <dbReference type="ARBA" id="ARBA00004651"/>
    </source>
</evidence>
<dbReference type="GO" id="GO:0015171">
    <property type="term" value="F:amino acid transmembrane transporter activity"/>
    <property type="evidence" value="ECO:0007669"/>
    <property type="project" value="TreeGrafter"/>
</dbReference>
<dbReference type="GO" id="GO:0005886">
    <property type="term" value="C:plasma membrane"/>
    <property type="evidence" value="ECO:0007669"/>
    <property type="project" value="UniProtKB-SubCell"/>
</dbReference>
<evidence type="ECO:0000256" key="2">
    <source>
        <dbReference type="ARBA" id="ARBA00022475"/>
    </source>
</evidence>
<keyword evidence="4 6" id="KW-1133">Transmembrane helix</keyword>
<organism evidence="7 8">
    <name type="scientific">Streptomyces spongiicola</name>
    <dbReference type="NCBI Taxonomy" id="1690221"/>
    <lineage>
        <taxon>Bacteria</taxon>
        <taxon>Bacillati</taxon>
        <taxon>Actinomycetota</taxon>
        <taxon>Actinomycetes</taxon>
        <taxon>Kitasatosporales</taxon>
        <taxon>Streptomycetaceae</taxon>
        <taxon>Streptomyces</taxon>
    </lineage>
</organism>
<evidence type="ECO:0000313" key="8">
    <source>
        <dbReference type="Proteomes" id="UP000265354"/>
    </source>
</evidence>
<accession>A0A388T385</accession>